<keyword evidence="13" id="KW-0560">Oxidoreductase</keyword>
<organism evidence="13 14">
    <name type="scientific">Luteitalea pratensis</name>
    <dbReference type="NCBI Taxonomy" id="1855912"/>
    <lineage>
        <taxon>Bacteria</taxon>
        <taxon>Pseudomonadati</taxon>
        <taxon>Acidobacteriota</taxon>
        <taxon>Vicinamibacteria</taxon>
        <taxon>Vicinamibacterales</taxon>
        <taxon>Vicinamibacteraceae</taxon>
        <taxon>Luteitalea</taxon>
    </lineage>
</organism>
<dbReference type="PROSITE" id="PS00642">
    <property type="entry name" value="COMPLEX1_75K_2"/>
    <property type="match status" value="1"/>
</dbReference>
<dbReference type="RefSeq" id="WP_110168963.1">
    <property type="nucleotide sequence ID" value="NZ_CP015136.1"/>
</dbReference>
<dbReference type="InterPro" id="IPR001041">
    <property type="entry name" value="2Fe-2S_ferredoxin-type"/>
</dbReference>
<dbReference type="KEGG" id="abac:LuPra_00113"/>
<evidence type="ECO:0000256" key="1">
    <source>
        <dbReference type="ARBA" id="ARBA00001966"/>
    </source>
</evidence>
<evidence type="ECO:0000256" key="3">
    <source>
        <dbReference type="ARBA" id="ARBA00022485"/>
    </source>
</evidence>
<dbReference type="Pfam" id="PF22117">
    <property type="entry name" value="Fer4_Nqo3"/>
    <property type="match status" value="1"/>
</dbReference>
<keyword evidence="8" id="KW-0520">NAD</keyword>
<dbReference type="Pfam" id="PF13510">
    <property type="entry name" value="Fer2_4"/>
    <property type="match status" value="1"/>
</dbReference>
<name>A0A143PGR0_LUTPR</name>
<dbReference type="GO" id="GO:0042773">
    <property type="term" value="P:ATP synthesis coupled electron transport"/>
    <property type="evidence" value="ECO:0007669"/>
    <property type="project" value="InterPro"/>
</dbReference>
<dbReference type="PATRIC" id="fig|1813736.3.peg.123"/>
<dbReference type="Gene3D" id="3.30.70.20">
    <property type="match status" value="1"/>
</dbReference>
<evidence type="ECO:0000259" key="10">
    <source>
        <dbReference type="PROSITE" id="PS51085"/>
    </source>
</evidence>
<keyword evidence="5" id="KW-1278">Translocase</keyword>
<evidence type="ECO:0000256" key="2">
    <source>
        <dbReference type="ARBA" id="ARBA00005404"/>
    </source>
</evidence>
<evidence type="ECO:0000256" key="9">
    <source>
        <dbReference type="ARBA" id="ARBA00034078"/>
    </source>
</evidence>
<dbReference type="GO" id="GO:0051539">
    <property type="term" value="F:4 iron, 4 sulfur cluster binding"/>
    <property type="evidence" value="ECO:0007669"/>
    <property type="project" value="UniProtKB-KW"/>
</dbReference>
<dbReference type="GO" id="GO:0016020">
    <property type="term" value="C:membrane"/>
    <property type="evidence" value="ECO:0007669"/>
    <property type="project" value="InterPro"/>
</dbReference>
<comment type="similarity">
    <text evidence="2">Belongs to the complex I 75 kDa subunit family.</text>
</comment>
<dbReference type="PANTHER" id="PTHR43105:SF13">
    <property type="entry name" value="NADH-UBIQUINONE OXIDOREDUCTASE 75 KDA SUBUNIT, MITOCHONDRIAL"/>
    <property type="match status" value="1"/>
</dbReference>
<accession>A0A143PGR0</accession>
<dbReference type="GO" id="GO:0051537">
    <property type="term" value="F:2 iron, 2 sulfur cluster binding"/>
    <property type="evidence" value="ECO:0007669"/>
    <property type="project" value="UniProtKB-KW"/>
</dbReference>
<dbReference type="Gene3D" id="3.10.20.740">
    <property type="match status" value="1"/>
</dbReference>
<evidence type="ECO:0000256" key="8">
    <source>
        <dbReference type="ARBA" id="ARBA00023027"/>
    </source>
</evidence>
<dbReference type="InterPro" id="IPR006656">
    <property type="entry name" value="Mopterin_OxRdtase"/>
</dbReference>
<proteinExistence type="inferred from homology"/>
<dbReference type="SUPFAM" id="SSF54292">
    <property type="entry name" value="2Fe-2S ferredoxin-like"/>
    <property type="match status" value="1"/>
</dbReference>
<dbReference type="GO" id="GO:0016491">
    <property type="term" value="F:oxidoreductase activity"/>
    <property type="evidence" value="ECO:0007669"/>
    <property type="project" value="UniProtKB-KW"/>
</dbReference>
<dbReference type="SUPFAM" id="SSF53706">
    <property type="entry name" value="Formate dehydrogenase/DMSO reductase, domains 1-3"/>
    <property type="match status" value="1"/>
</dbReference>
<dbReference type="InterPro" id="IPR000283">
    <property type="entry name" value="NADH_UbQ_OxRdtase_75kDa_su_CS"/>
</dbReference>
<dbReference type="Gene3D" id="2.20.25.90">
    <property type="entry name" value="ADC-like domains"/>
    <property type="match status" value="1"/>
</dbReference>
<dbReference type="STRING" id="1855912.LuPra_00113"/>
<comment type="cofactor">
    <cofactor evidence="9">
        <name>[2Fe-2S] cluster</name>
        <dbReference type="ChEBI" id="CHEBI:190135"/>
    </cofactor>
</comment>
<comment type="cofactor">
    <cofactor evidence="1">
        <name>[4Fe-4S] cluster</name>
        <dbReference type="ChEBI" id="CHEBI:49883"/>
    </cofactor>
</comment>
<evidence type="ECO:0000256" key="7">
    <source>
        <dbReference type="ARBA" id="ARBA00023014"/>
    </source>
</evidence>
<evidence type="ECO:0000313" key="13">
    <source>
        <dbReference type="EMBL" id="AMY06949.1"/>
    </source>
</evidence>
<dbReference type="InterPro" id="IPR054351">
    <property type="entry name" value="NADH_UbQ_OxRdtase_ferredoxin"/>
</dbReference>
<feature type="domain" description="4Fe-4S Mo/W bis-MGD-type" evidence="11">
    <location>
        <begin position="216"/>
        <end position="280"/>
    </location>
</feature>
<evidence type="ECO:0000256" key="6">
    <source>
        <dbReference type="ARBA" id="ARBA00023004"/>
    </source>
</evidence>
<dbReference type="GO" id="GO:0046872">
    <property type="term" value="F:metal ion binding"/>
    <property type="evidence" value="ECO:0007669"/>
    <property type="project" value="UniProtKB-KW"/>
</dbReference>
<dbReference type="EMBL" id="CP015136">
    <property type="protein sequence ID" value="AMY06949.1"/>
    <property type="molecule type" value="Genomic_DNA"/>
</dbReference>
<feature type="domain" description="2Fe-2S ferredoxin-type" evidence="10">
    <location>
        <begin position="1"/>
        <end position="78"/>
    </location>
</feature>
<dbReference type="SUPFAM" id="SSF54862">
    <property type="entry name" value="4Fe-4S ferredoxins"/>
    <property type="match status" value="1"/>
</dbReference>
<dbReference type="Proteomes" id="UP000076079">
    <property type="component" value="Chromosome"/>
</dbReference>
<dbReference type="Pfam" id="PF10588">
    <property type="entry name" value="NADH-G_4Fe-4S_3"/>
    <property type="match status" value="1"/>
</dbReference>
<dbReference type="PROSITE" id="PS51669">
    <property type="entry name" value="4FE4S_MOW_BIS_MGD"/>
    <property type="match status" value="1"/>
</dbReference>
<dbReference type="InterPro" id="IPR050123">
    <property type="entry name" value="Prok_molybdopt-oxidoreductase"/>
</dbReference>
<dbReference type="PROSITE" id="PS00641">
    <property type="entry name" value="COMPLEX1_75K_1"/>
    <property type="match status" value="1"/>
</dbReference>
<keyword evidence="4" id="KW-0479">Metal-binding</keyword>
<dbReference type="EC" id="1.6.5.11" evidence="13"/>
<dbReference type="PROSITE" id="PS00643">
    <property type="entry name" value="COMPLEX1_75K_3"/>
    <property type="match status" value="1"/>
</dbReference>
<dbReference type="InterPro" id="IPR006963">
    <property type="entry name" value="Mopterin_OxRdtase_4Fe-4S_dom"/>
</dbReference>
<sequence length="527" mass="57578">MPTLTIDGRQVSSPDGTTVIQAAETLGIFVPRYCYHPALSVAGNCRICLVEVEKTAKLQIACNTPVSEGMVVHTTSEKAEDGRRAVLEFLLANHPLDCPVCDQSGECELQNFYMNFGLYDARFREQKVKKKKAVAIGPHVMLDQERCILCSRCVRFTDEITRTGEFGIFNRGDRAELGLYPGQELNNPYSGNVIDVCPVGALTEQDFRFKARVWYLSSAPSVCNGCAQGCNVDVHYVLDRPHLNGGARVMRLKPRYNPDVNQWWMCDEGRFGFHWIDRGRLTHVRHRGAESTWEQAVADISAALAPRDSGAARLGVIASSGLSNEELFLIREVFQRGLGASVMAAVPVPPGYSDDFLIRADKSPNTRGATILGLAGPGAPPVDSILADARAGRIDALWVFGLDLAALIGDAELDALSGTVDLLIYSGTNDNRTAAAAHWVLPTAAYLEKDGTFVNCQGRVQRIGCALPPLAGSREDWAVLLDIAQQLDHPFPWRTTQEIFLAMAKTVAAFEGMSYEAMGSQGLSIRQ</sequence>
<dbReference type="PROSITE" id="PS51085">
    <property type="entry name" value="2FE2S_FER_2"/>
    <property type="match status" value="1"/>
</dbReference>
<feature type="domain" description="4Fe-4S His(Cys)3-ligated-type" evidence="12">
    <location>
        <begin position="78"/>
        <end position="117"/>
    </location>
</feature>
<evidence type="ECO:0000259" key="11">
    <source>
        <dbReference type="PROSITE" id="PS51669"/>
    </source>
</evidence>
<dbReference type="CDD" id="cd00207">
    <property type="entry name" value="fer2"/>
    <property type="match status" value="1"/>
</dbReference>
<dbReference type="OrthoDB" id="9805142at2"/>
<dbReference type="Pfam" id="PF00384">
    <property type="entry name" value="Molybdopterin"/>
    <property type="match status" value="1"/>
</dbReference>
<dbReference type="InterPro" id="IPR019574">
    <property type="entry name" value="NADH_UbQ_OxRdtase_Gsu_4Fe4S-bd"/>
</dbReference>
<evidence type="ECO:0000256" key="4">
    <source>
        <dbReference type="ARBA" id="ARBA00022723"/>
    </source>
</evidence>
<dbReference type="GO" id="GO:0008137">
    <property type="term" value="F:NADH dehydrogenase (ubiquinone) activity"/>
    <property type="evidence" value="ECO:0007669"/>
    <property type="project" value="InterPro"/>
</dbReference>
<reference evidence="14" key="2">
    <citation type="submission" date="2016-04" db="EMBL/GenBank/DDBJ databases">
        <title>First Complete Genome Sequence of a Subdivision 6 Acidobacterium.</title>
        <authorList>
            <person name="Huang S."/>
            <person name="Vieira S."/>
            <person name="Bunk B."/>
            <person name="Riedel T."/>
            <person name="Sproeer C."/>
            <person name="Overmann J."/>
        </authorList>
    </citation>
    <scope>NUCLEOTIDE SEQUENCE [LARGE SCALE GENOMIC DNA]</scope>
    <source>
        <strain evidence="14">DSM 100886 HEG_-6_39</strain>
    </source>
</reference>
<keyword evidence="6" id="KW-0408">Iron</keyword>
<dbReference type="GO" id="GO:0048038">
    <property type="term" value="F:quinone binding"/>
    <property type="evidence" value="ECO:0007669"/>
    <property type="project" value="UniProtKB-KW"/>
</dbReference>
<evidence type="ECO:0000259" key="12">
    <source>
        <dbReference type="PROSITE" id="PS51839"/>
    </source>
</evidence>
<dbReference type="InterPro" id="IPR036010">
    <property type="entry name" value="2Fe-2S_ferredoxin-like_sf"/>
</dbReference>
<dbReference type="FunFam" id="3.10.20.740:FF:000001">
    <property type="entry name" value="NADH-quinone oxidoreductase subunit G"/>
    <property type="match status" value="1"/>
</dbReference>
<reference evidence="13 14" key="1">
    <citation type="journal article" date="2016" name="Genome Announc.">
        <title>First Complete Genome Sequence of a Subdivision 6 Acidobacterium Strain.</title>
        <authorList>
            <person name="Huang S."/>
            <person name="Vieira S."/>
            <person name="Bunk B."/>
            <person name="Riedel T."/>
            <person name="Sproer C."/>
            <person name="Overmann J."/>
        </authorList>
    </citation>
    <scope>NUCLEOTIDE SEQUENCE [LARGE SCALE GENOMIC DNA]</scope>
    <source>
        <strain evidence="14">DSM 100886 HEG_-6_39</strain>
    </source>
</reference>
<protein>
    <submittedName>
        <fullName evidence="13">NADH-quinone oxidoreductase chain 3</fullName>
        <ecNumber evidence="13">1.6.5.11</ecNumber>
    </submittedName>
</protein>
<dbReference type="SMART" id="SM00926">
    <property type="entry name" value="Molybdop_Fe4S4"/>
    <property type="match status" value="1"/>
</dbReference>
<keyword evidence="14" id="KW-1185">Reference proteome</keyword>
<dbReference type="PANTHER" id="PTHR43105">
    <property type="entry name" value="RESPIRATORY NITRATE REDUCTASE"/>
    <property type="match status" value="1"/>
</dbReference>
<dbReference type="AlphaFoldDB" id="A0A143PGR0"/>
<dbReference type="PROSITE" id="PS51839">
    <property type="entry name" value="4FE4S_HC3"/>
    <property type="match status" value="1"/>
</dbReference>
<gene>
    <name evidence="13" type="primary">nqo3_1</name>
    <name evidence="13" type="ORF">LuPra_00113</name>
</gene>
<dbReference type="Gene3D" id="3.40.50.740">
    <property type="match status" value="1"/>
</dbReference>
<evidence type="ECO:0000256" key="5">
    <source>
        <dbReference type="ARBA" id="ARBA00022967"/>
    </source>
</evidence>
<dbReference type="SMART" id="SM00929">
    <property type="entry name" value="NADH-G_4Fe-4S_3"/>
    <property type="match status" value="1"/>
</dbReference>
<dbReference type="FunFam" id="3.30.70.20:FF:000002">
    <property type="entry name" value="NADH-ubiquinone oxidoreductase 75 kDa subunit"/>
    <property type="match status" value="1"/>
</dbReference>
<evidence type="ECO:0000313" key="14">
    <source>
        <dbReference type="Proteomes" id="UP000076079"/>
    </source>
</evidence>
<keyword evidence="7" id="KW-0411">Iron-sulfur</keyword>
<keyword evidence="3" id="KW-0004">4Fe-4S</keyword>